<dbReference type="InterPro" id="IPR011006">
    <property type="entry name" value="CheY-like_superfamily"/>
</dbReference>
<name>A0A382ZPH7_9ZZZZ</name>
<proteinExistence type="predicted"/>
<dbReference type="PANTHER" id="PTHR44591:SF3">
    <property type="entry name" value="RESPONSE REGULATORY DOMAIN-CONTAINING PROTEIN"/>
    <property type="match status" value="1"/>
</dbReference>
<evidence type="ECO:0000259" key="2">
    <source>
        <dbReference type="PROSITE" id="PS50110"/>
    </source>
</evidence>
<dbReference type="AlphaFoldDB" id="A0A382ZPH7"/>
<keyword evidence="1" id="KW-0597">Phosphoprotein</keyword>
<dbReference type="PANTHER" id="PTHR44591">
    <property type="entry name" value="STRESS RESPONSE REGULATOR PROTEIN 1"/>
    <property type="match status" value="1"/>
</dbReference>
<dbReference type="InterPro" id="IPR001789">
    <property type="entry name" value="Sig_transdc_resp-reg_receiver"/>
</dbReference>
<protein>
    <recommendedName>
        <fullName evidence="2">Response regulatory domain-containing protein</fullName>
    </recommendedName>
</protein>
<sequence>KKLDYTNVVLSGDGEIALKELELKSFDLIISDWHMPNMDGLDLYKVLSKNRKWSEIPFLLITAEKERDKVIEAGIKEYLVKPVKPENLSNKIKEVVFGGMG</sequence>
<dbReference type="PROSITE" id="PS50110">
    <property type="entry name" value="RESPONSE_REGULATORY"/>
    <property type="match status" value="1"/>
</dbReference>
<feature type="non-terminal residue" evidence="3">
    <location>
        <position position="1"/>
    </location>
</feature>
<dbReference type="Pfam" id="PF00072">
    <property type="entry name" value="Response_reg"/>
    <property type="match status" value="1"/>
</dbReference>
<dbReference type="SUPFAM" id="SSF52172">
    <property type="entry name" value="CheY-like"/>
    <property type="match status" value="1"/>
</dbReference>
<dbReference type="SMART" id="SM00448">
    <property type="entry name" value="REC"/>
    <property type="match status" value="1"/>
</dbReference>
<evidence type="ECO:0000313" key="3">
    <source>
        <dbReference type="EMBL" id="SVD96588.1"/>
    </source>
</evidence>
<evidence type="ECO:0000256" key="1">
    <source>
        <dbReference type="ARBA" id="ARBA00022553"/>
    </source>
</evidence>
<reference evidence="3" key="1">
    <citation type="submission" date="2018-05" db="EMBL/GenBank/DDBJ databases">
        <authorList>
            <person name="Lanie J.A."/>
            <person name="Ng W.-L."/>
            <person name="Kazmierczak K.M."/>
            <person name="Andrzejewski T.M."/>
            <person name="Davidsen T.M."/>
            <person name="Wayne K.J."/>
            <person name="Tettelin H."/>
            <person name="Glass J.I."/>
            <person name="Rusch D."/>
            <person name="Podicherti R."/>
            <person name="Tsui H.-C.T."/>
            <person name="Winkler M.E."/>
        </authorList>
    </citation>
    <scope>NUCLEOTIDE SEQUENCE</scope>
</reference>
<dbReference type="GO" id="GO:0000160">
    <property type="term" value="P:phosphorelay signal transduction system"/>
    <property type="evidence" value="ECO:0007669"/>
    <property type="project" value="InterPro"/>
</dbReference>
<gene>
    <name evidence="3" type="ORF">METZ01_LOCUS449442</name>
</gene>
<accession>A0A382ZPH7</accession>
<dbReference type="EMBL" id="UINC01185063">
    <property type="protein sequence ID" value="SVD96588.1"/>
    <property type="molecule type" value="Genomic_DNA"/>
</dbReference>
<organism evidence="3">
    <name type="scientific">marine metagenome</name>
    <dbReference type="NCBI Taxonomy" id="408172"/>
    <lineage>
        <taxon>unclassified sequences</taxon>
        <taxon>metagenomes</taxon>
        <taxon>ecological metagenomes</taxon>
    </lineage>
</organism>
<feature type="domain" description="Response regulatory" evidence="2">
    <location>
        <begin position="1"/>
        <end position="96"/>
    </location>
</feature>
<dbReference type="InterPro" id="IPR050595">
    <property type="entry name" value="Bact_response_regulator"/>
</dbReference>
<dbReference type="Gene3D" id="3.40.50.2300">
    <property type="match status" value="1"/>
</dbReference>